<feature type="transmembrane region" description="Helical" evidence="2">
    <location>
        <begin position="89"/>
        <end position="106"/>
    </location>
</feature>
<evidence type="ECO:0000313" key="6">
    <source>
        <dbReference type="Proteomes" id="UP000011543"/>
    </source>
</evidence>
<feature type="region of interest" description="Disordered" evidence="1">
    <location>
        <begin position="13"/>
        <end position="52"/>
    </location>
</feature>
<evidence type="ECO:0000313" key="5">
    <source>
        <dbReference type="Proteomes" id="UP000001879"/>
    </source>
</evidence>
<feature type="transmembrane region" description="Helical" evidence="2">
    <location>
        <begin position="62"/>
        <end position="77"/>
    </location>
</feature>
<reference evidence="4 6" key="3">
    <citation type="journal article" date="2014" name="PLoS Genet.">
        <title>Phylogenetically driven sequencing of extremely halophilic archaea reveals strategies for static and dynamic osmo-response.</title>
        <authorList>
            <person name="Becker E.A."/>
            <person name="Seitzer P.M."/>
            <person name="Tritt A."/>
            <person name="Larsen D."/>
            <person name="Krusor M."/>
            <person name="Yao A.I."/>
            <person name="Wu D."/>
            <person name="Madern D."/>
            <person name="Eisen J.A."/>
            <person name="Darling A.E."/>
            <person name="Facciotti M.T."/>
        </authorList>
    </citation>
    <scope>NUCLEOTIDE SEQUENCE [LARGE SCALE GENOMIC DNA]</scope>
    <source>
        <strain evidence="6">ATCC 43099 / DSM 3394 / CCM 3739 / CIP 104546 / IAM 13178 / JCM 8861 / NBRC 102185 / NCIMB 2190 / MS3</strain>
        <strain evidence="4">MS-3</strain>
    </source>
</reference>
<evidence type="ECO:0000256" key="1">
    <source>
        <dbReference type="SAM" id="MobiDB-lite"/>
    </source>
</evidence>
<proteinExistence type="predicted"/>
<dbReference type="OrthoDB" id="186921at2157"/>
<accession>D3SXF6</accession>
<dbReference type="EMBL" id="AOHS01000030">
    <property type="protein sequence ID" value="ELY30588.1"/>
    <property type="molecule type" value="Genomic_DNA"/>
</dbReference>
<dbReference type="Proteomes" id="UP000001879">
    <property type="component" value="Chromosome"/>
</dbReference>
<name>D3SXF6_NATMM</name>
<dbReference type="STRING" id="547559.Nmag_2343"/>
<dbReference type="EMBL" id="CP001932">
    <property type="protein sequence ID" value="ADD05905.1"/>
    <property type="molecule type" value="Genomic_DNA"/>
</dbReference>
<dbReference type="eggNOG" id="arCOG11419">
    <property type="taxonomic scope" value="Archaea"/>
</dbReference>
<dbReference type="KEGG" id="nmg:Nmag_2343"/>
<dbReference type="GeneID" id="8825195"/>
<reference evidence="3" key="4">
    <citation type="submission" date="2016-09" db="EMBL/GenBank/DDBJ databases">
        <authorList>
            <person name="Pfeiffer F."/>
        </authorList>
    </citation>
    <scope>NUCLEOTIDE SEQUENCE</scope>
    <source>
        <strain evidence="3">ATCC 43099</strain>
    </source>
</reference>
<dbReference type="Proteomes" id="UP000011543">
    <property type="component" value="Unassembled WGS sequence"/>
</dbReference>
<sequence length="186" mass="19460">MTSALPVIEWFRDDDATGNGDGNDDRDGNGSWNGNGSGDRNGNSSGDGNNGWTLPEGRRREFVALAIGLPVFAWLVSSDTGSLAPTAHWLPVLIGICCGFLYAVHVRDVVIDAIPDGLSGWTALSLFGGGAGLSLLDVFHIATPTVVFILVAGGTILAIYSLRLVSPLHEGLQPARRGVDPPPALE</sequence>
<evidence type="ECO:0000256" key="2">
    <source>
        <dbReference type="SAM" id="Phobius"/>
    </source>
</evidence>
<keyword evidence="2" id="KW-0812">Transmembrane</keyword>
<evidence type="ECO:0000313" key="4">
    <source>
        <dbReference type="EMBL" id="ELY30588.1"/>
    </source>
</evidence>
<keyword evidence="2" id="KW-1133">Transmembrane helix</keyword>
<dbReference type="RefSeq" id="WP_004215532.1">
    <property type="nucleotide sequence ID" value="NC_013922.1"/>
</dbReference>
<dbReference type="HOGENOM" id="CLU_1648355_0_0_2"/>
<feature type="transmembrane region" description="Helical" evidence="2">
    <location>
        <begin position="118"/>
        <end position="135"/>
    </location>
</feature>
<evidence type="ECO:0000313" key="3">
    <source>
        <dbReference type="EMBL" id="ADD05905.1"/>
    </source>
</evidence>
<dbReference type="PATRIC" id="fig|547559.17.peg.1708"/>
<protein>
    <submittedName>
        <fullName evidence="3">Uncharacterized protein</fullName>
    </submittedName>
</protein>
<keyword evidence="5" id="KW-1185">Reference proteome</keyword>
<keyword evidence="2" id="KW-0472">Membrane</keyword>
<reference evidence="3 5" key="2">
    <citation type="journal article" date="2012" name="BMC Genomics">
        <title>A comparative genomics perspective on the genetic content of the alkaliphilic haloarchaeon Natrialba magadii ATCC 43099T.</title>
        <authorList>
            <person name="Siddaramappa S."/>
            <person name="Challacombe J.F."/>
            <person name="Decastro R.E."/>
            <person name="Pfeiffer F."/>
            <person name="Sastre D.E."/>
            <person name="Gimenez M.I."/>
            <person name="Paggi R.A."/>
            <person name="Detter J.C."/>
            <person name="Davenport K.W."/>
            <person name="Goodwin L.A."/>
            <person name="Kyrpides N."/>
            <person name="Tapia R."/>
            <person name="Pitluck S."/>
            <person name="Lucas S."/>
            <person name="Woyke T."/>
            <person name="Maupin-Furlow J.A."/>
        </authorList>
    </citation>
    <scope>NUCLEOTIDE SEQUENCE [LARGE SCALE GENOMIC DNA]</scope>
    <source>
        <strain evidence="3">ATCC 43099</strain>
        <strain evidence="5">ATCC 43099 / DSM 3394 / CCM 3739 / CIP 104546 / IAM 13178 / JCM 8861 / NBRC 102185 / NCIMB 2190 / MS3</strain>
    </source>
</reference>
<reference evidence="5" key="1">
    <citation type="submission" date="2010-02" db="EMBL/GenBank/DDBJ databases">
        <title>Complete sequence of chromosome of Natrialba magadii ATCC 43099.</title>
        <authorList>
            <consortium name="US DOE Joint Genome Institute"/>
            <person name="Lucas S."/>
            <person name="Copeland A."/>
            <person name="Lapidus A."/>
            <person name="Cheng J.-F."/>
            <person name="Bruce D."/>
            <person name="Goodwin L."/>
            <person name="Pitluck S."/>
            <person name="Davenport K."/>
            <person name="Saunders E."/>
            <person name="Detter J.C."/>
            <person name="Han C."/>
            <person name="Tapia R."/>
            <person name="Land M."/>
            <person name="Hauser L."/>
            <person name="Kyrpides N."/>
            <person name="Mikhailova N."/>
            <person name="De Castro R.E."/>
            <person name="Maupin-Furlow J.A."/>
            <person name="Woyke T."/>
        </authorList>
    </citation>
    <scope>NUCLEOTIDE SEQUENCE [LARGE SCALE GENOMIC DNA]</scope>
    <source>
        <strain evidence="5">ATCC 43099 / DSM 3394 / CCM 3739 / CIP 104546 / IAM 13178 / JCM 8861 / NBRC 102185 / NCIMB 2190 / MS3</strain>
    </source>
</reference>
<organism evidence="3 5">
    <name type="scientific">Natrialba magadii (strain ATCC 43099 / DSM 3394 / CCM 3739 / CIP 104546 / IAM 13178 / JCM 8861 / NBRC 102185 / NCIMB 2190 / MS3)</name>
    <name type="common">Natronobacterium magadii</name>
    <dbReference type="NCBI Taxonomy" id="547559"/>
    <lineage>
        <taxon>Archaea</taxon>
        <taxon>Methanobacteriati</taxon>
        <taxon>Methanobacteriota</taxon>
        <taxon>Stenosarchaea group</taxon>
        <taxon>Halobacteria</taxon>
        <taxon>Halobacteriales</taxon>
        <taxon>Natrialbaceae</taxon>
        <taxon>Natrialba</taxon>
    </lineage>
</organism>
<dbReference type="AlphaFoldDB" id="D3SXF6"/>
<feature type="transmembrane region" description="Helical" evidence="2">
    <location>
        <begin position="141"/>
        <end position="162"/>
    </location>
</feature>
<gene>
    <name evidence="3" type="ordered locus">Nmag_2343</name>
    <name evidence="4" type="ORF">C500_08702</name>
</gene>
<dbReference type="PaxDb" id="547559-Nmag_2343"/>
<feature type="compositionally biased region" description="Low complexity" evidence="1">
    <location>
        <begin position="40"/>
        <end position="51"/>
    </location>
</feature>